<dbReference type="Proteomes" id="UP000275078">
    <property type="component" value="Unassembled WGS sequence"/>
</dbReference>
<protein>
    <submittedName>
        <fullName evidence="2">Uncharacterized protein</fullName>
    </submittedName>
</protein>
<feature type="region of interest" description="Disordered" evidence="1">
    <location>
        <begin position="1"/>
        <end position="46"/>
    </location>
</feature>
<dbReference type="AlphaFoldDB" id="A0A3N4HI50"/>
<accession>A0A3N4HI50</accession>
<dbReference type="EMBL" id="ML119851">
    <property type="protein sequence ID" value="RPA72676.1"/>
    <property type="molecule type" value="Genomic_DNA"/>
</dbReference>
<proteinExistence type="predicted"/>
<evidence type="ECO:0000313" key="3">
    <source>
        <dbReference type="Proteomes" id="UP000275078"/>
    </source>
</evidence>
<feature type="region of interest" description="Disordered" evidence="1">
    <location>
        <begin position="120"/>
        <end position="152"/>
    </location>
</feature>
<evidence type="ECO:0000256" key="1">
    <source>
        <dbReference type="SAM" id="MobiDB-lite"/>
    </source>
</evidence>
<sequence length="152" mass="16701">MSSRIEPPKLEASTGGGTGIPLGLNQSRSSSQFLPTPESDGPTTKQQFYDLDVDGVQQFLSKLPRLKKEDCKRIKDEAIYGGILWDLGTSYEFWRKDVGMTVGGAFILSQQMLEFVEAASKATQGPSKDANVAHDTQTGTRQMRGTRRDQQG</sequence>
<evidence type="ECO:0000313" key="2">
    <source>
        <dbReference type="EMBL" id="RPA72676.1"/>
    </source>
</evidence>
<reference evidence="2 3" key="1">
    <citation type="journal article" date="2018" name="Nat. Ecol. Evol.">
        <title>Pezizomycetes genomes reveal the molecular basis of ectomycorrhizal truffle lifestyle.</title>
        <authorList>
            <person name="Murat C."/>
            <person name="Payen T."/>
            <person name="Noel B."/>
            <person name="Kuo A."/>
            <person name="Morin E."/>
            <person name="Chen J."/>
            <person name="Kohler A."/>
            <person name="Krizsan K."/>
            <person name="Balestrini R."/>
            <person name="Da Silva C."/>
            <person name="Montanini B."/>
            <person name="Hainaut M."/>
            <person name="Levati E."/>
            <person name="Barry K.W."/>
            <person name="Belfiori B."/>
            <person name="Cichocki N."/>
            <person name="Clum A."/>
            <person name="Dockter R.B."/>
            <person name="Fauchery L."/>
            <person name="Guy J."/>
            <person name="Iotti M."/>
            <person name="Le Tacon F."/>
            <person name="Lindquist E.A."/>
            <person name="Lipzen A."/>
            <person name="Malagnac F."/>
            <person name="Mello A."/>
            <person name="Molinier V."/>
            <person name="Miyauchi S."/>
            <person name="Poulain J."/>
            <person name="Riccioni C."/>
            <person name="Rubini A."/>
            <person name="Sitrit Y."/>
            <person name="Splivallo R."/>
            <person name="Traeger S."/>
            <person name="Wang M."/>
            <person name="Zifcakova L."/>
            <person name="Wipf D."/>
            <person name="Zambonelli A."/>
            <person name="Paolocci F."/>
            <person name="Nowrousian M."/>
            <person name="Ottonello S."/>
            <person name="Baldrian P."/>
            <person name="Spatafora J.W."/>
            <person name="Henrissat B."/>
            <person name="Nagy L.G."/>
            <person name="Aury J.M."/>
            <person name="Wincker P."/>
            <person name="Grigoriev I.V."/>
            <person name="Bonfante P."/>
            <person name="Martin F.M."/>
        </authorList>
    </citation>
    <scope>NUCLEOTIDE SEQUENCE [LARGE SCALE GENOMIC DNA]</scope>
    <source>
        <strain evidence="2 3">RN42</strain>
    </source>
</reference>
<name>A0A3N4HI50_ASCIM</name>
<gene>
    <name evidence="2" type="ORF">BJ508DRAFT_367112</name>
</gene>
<keyword evidence="3" id="KW-1185">Reference proteome</keyword>
<feature type="compositionally biased region" description="Polar residues" evidence="1">
    <location>
        <begin position="24"/>
        <end position="34"/>
    </location>
</feature>
<organism evidence="2 3">
    <name type="scientific">Ascobolus immersus RN42</name>
    <dbReference type="NCBI Taxonomy" id="1160509"/>
    <lineage>
        <taxon>Eukaryota</taxon>
        <taxon>Fungi</taxon>
        <taxon>Dikarya</taxon>
        <taxon>Ascomycota</taxon>
        <taxon>Pezizomycotina</taxon>
        <taxon>Pezizomycetes</taxon>
        <taxon>Pezizales</taxon>
        <taxon>Ascobolaceae</taxon>
        <taxon>Ascobolus</taxon>
    </lineage>
</organism>